<dbReference type="GO" id="GO:0003723">
    <property type="term" value="F:RNA binding"/>
    <property type="evidence" value="ECO:0007669"/>
    <property type="project" value="UniProtKB-KW"/>
</dbReference>
<evidence type="ECO:0000313" key="7">
    <source>
        <dbReference type="Proteomes" id="UP000076078"/>
    </source>
</evidence>
<evidence type="ECO:0000256" key="2">
    <source>
        <dbReference type="ARBA" id="ARBA00022884"/>
    </source>
</evidence>
<evidence type="ECO:0000256" key="3">
    <source>
        <dbReference type="PROSITE-ProRule" id="PRU00181"/>
    </source>
</evidence>
<feature type="compositionally biased region" description="Acidic residues" evidence="4">
    <location>
        <begin position="151"/>
        <end position="172"/>
    </location>
</feature>
<evidence type="ECO:0000313" key="6">
    <source>
        <dbReference type="EMBL" id="KYQ93909.1"/>
    </source>
</evidence>
<dbReference type="Gene3D" id="2.40.50.140">
    <property type="entry name" value="Nucleic acid-binding proteins"/>
    <property type="match status" value="1"/>
</dbReference>
<sequence length="172" mass="19944">MSHSRKHVKEQFKSQIELQNGHSIIKVIDLRGGNTIEVQYPSGHCHLAMIPSKFNKIVWIKKGNYAIIDQIEDQSNISSGIQACVVNILNKDNIKDFQKSNQWPKEFETIDLKPKLQDLIQNDDDNDNDDYLNDLPTNQNRKKYQVRHDESESDDDDDDDDEDDSENDDNVE</sequence>
<dbReference type="EMBL" id="LODT01000025">
    <property type="protein sequence ID" value="KYQ93909.1"/>
    <property type="molecule type" value="Genomic_DNA"/>
</dbReference>
<comment type="similarity">
    <text evidence="1">Belongs to the EIF1AD family.</text>
</comment>
<dbReference type="InParanoid" id="A0A151ZJ38"/>
<comment type="caution">
    <text evidence="6">The sequence shown here is derived from an EMBL/GenBank/DDBJ whole genome shotgun (WGS) entry which is preliminary data.</text>
</comment>
<keyword evidence="3" id="KW-0648">Protein biosynthesis</keyword>
<evidence type="ECO:0000256" key="4">
    <source>
        <dbReference type="SAM" id="MobiDB-lite"/>
    </source>
</evidence>
<dbReference type="PANTHER" id="PTHR21641:SF0">
    <property type="entry name" value="RNA-BINDING PROTEIN EIF1AD-RELATED"/>
    <property type="match status" value="1"/>
</dbReference>
<keyword evidence="7" id="KW-1185">Reference proteome</keyword>
<evidence type="ECO:0000259" key="5">
    <source>
        <dbReference type="PROSITE" id="PS50832"/>
    </source>
</evidence>
<dbReference type="OMA" id="FRKNIWV"/>
<dbReference type="PROSITE" id="PS50832">
    <property type="entry name" value="S1_IF1_TYPE"/>
    <property type="match status" value="1"/>
</dbReference>
<reference evidence="6 7" key="1">
    <citation type="submission" date="2015-12" db="EMBL/GenBank/DDBJ databases">
        <title>Dictyostelia acquired genes for synthesis and detection of signals that induce cell-type specialization by lateral gene transfer from prokaryotes.</title>
        <authorList>
            <person name="Gloeckner G."/>
            <person name="Schaap P."/>
        </authorList>
    </citation>
    <scope>NUCLEOTIDE SEQUENCE [LARGE SCALE GENOMIC DNA]</scope>
    <source>
        <strain evidence="6 7">TK</strain>
    </source>
</reference>
<dbReference type="InterPro" id="IPR039294">
    <property type="entry name" value="EIF1AD"/>
</dbReference>
<dbReference type="OrthoDB" id="1738325at2759"/>
<dbReference type="GO" id="GO:0003743">
    <property type="term" value="F:translation initiation factor activity"/>
    <property type="evidence" value="ECO:0007669"/>
    <property type="project" value="UniProtKB-UniRule"/>
</dbReference>
<dbReference type="SUPFAM" id="SSF50249">
    <property type="entry name" value="Nucleic acid-binding proteins"/>
    <property type="match status" value="1"/>
</dbReference>
<dbReference type="PANTHER" id="PTHR21641">
    <property type="entry name" value="TRANSLATION INITIATION FACTOR-RELATED"/>
    <property type="match status" value="1"/>
</dbReference>
<dbReference type="GO" id="GO:0005634">
    <property type="term" value="C:nucleus"/>
    <property type="evidence" value="ECO:0007669"/>
    <property type="project" value="TreeGrafter"/>
</dbReference>
<name>A0A151ZJ38_TIELA</name>
<keyword evidence="2" id="KW-0694">RNA-binding</keyword>
<evidence type="ECO:0000256" key="1">
    <source>
        <dbReference type="ARBA" id="ARBA00007340"/>
    </source>
</evidence>
<protein>
    <recommendedName>
        <fullName evidence="5">S1-like domain-containing protein</fullName>
    </recommendedName>
</protein>
<dbReference type="InterPro" id="IPR001253">
    <property type="entry name" value="TIF_eIF-1A"/>
</dbReference>
<accession>A0A151ZJ38</accession>
<dbReference type="Proteomes" id="UP000076078">
    <property type="component" value="Unassembled WGS sequence"/>
</dbReference>
<gene>
    <name evidence="6" type="ORF">DLAC_05314</name>
</gene>
<feature type="domain" description="S1-like" evidence="5">
    <location>
        <begin position="27"/>
        <end position="90"/>
    </location>
</feature>
<dbReference type="AlphaFoldDB" id="A0A151ZJ38"/>
<dbReference type="InterPro" id="IPR012340">
    <property type="entry name" value="NA-bd_OB-fold"/>
</dbReference>
<organism evidence="6 7">
    <name type="scientific">Tieghemostelium lacteum</name>
    <name type="common">Slime mold</name>
    <name type="synonym">Dictyostelium lacteum</name>
    <dbReference type="NCBI Taxonomy" id="361077"/>
    <lineage>
        <taxon>Eukaryota</taxon>
        <taxon>Amoebozoa</taxon>
        <taxon>Evosea</taxon>
        <taxon>Eumycetozoa</taxon>
        <taxon>Dictyostelia</taxon>
        <taxon>Dictyosteliales</taxon>
        <taxon>Raperosteliaceae</taxon>
        <taxon>Tieghemostelium</taxon>
    </lineage>
</organism>
<dbReference type="STRING" id="361077.A0A151ZJ38"/>
<feature type="compositionally biased region" description="Acidic residues" evidence="4">
    <location>
        <begin position="121"/>
        <end position="132"/>
    </location>
</feature>
<dbReference type="FunCoup" id="A0A151ZJ38">
    <property type="interactions" value="615"/>
</dbReference>
<dbReference type="InterPro" id="IPR006196">
    <property type="entry name" value="RNA-binding_domain_S1_IF1"/>
</dbReference>
<dbReference type="SMART" id="SM00652">
    <property type="entry name" value="eIF1a"/>
    <property type="match status" value="1"/>
</dbReference>
<feature type="region of interest" description="Disordered" evidence="4">
    <location>
        <begin position="119"/>
        <end position="172"/>
    </location>
</feature>
<dbReference type="Pfam" id="PF01176">
    <property type="entry name" value="eIF-1a"/>
    <property type="match status" value="1"/>
</dbReference>
<proteinExistence type="inferred from homology"/>
<keyword evidence="3" id="KW-0396">Initiation factor</keyword>